<evidence type="ECO:0000259" key="1">
    <source>
        <dbReference type="PROSITE" id="PS50033"/>
    </source>
</evidence>
<dbReference type="InterPro" id="IPR001012">
    <property type="entry name" value="UBX_dom"/>
</dbReference>
<dbReference type="Proteomes" id="UP000824782">
    <property type="component" value="Unassembled WGS sequence"/>
</dbReference>
<dbReference type="GO" id="GO:0061025">
    <property type="term" value="P:membrane fusion"/>
    <property type="evidence" value="ECO:0007669"/>
    <property type="project" value="TreeGrafter"/>
</dbReference>
<accession>A0AAV7C545</accession>
<comment type="caution">
    <text evidence="3">The sequence shown here is derived from an EMBL/GenBank/DDBJ whole genome shotgun (WGS) entry which is preliminary data.</text>
</comment>
<dbReference type="InterPro" id="IPR036241">
    <property type="entry name" value="NSFL1C_SEP_dom_sf"/>
</dbReference>
<reference evidence="3" key="1">
    <citation type="thesis" date="2020" institute="ProQuest LLC" country="789 East Eisenhower Parkway, Ann Arbor, MI, USA">
        <title>Comparative Genomics and Chromosome Evolution.</title>
        <authorList>
            <person name="Mudd A.B."/>
        </authorList>
    </citation>
    <scope>NUCLEOTIDE SEQUENCE</scope>
    <source>
        <strain evidence="3">237g6f4</strain>
        <tissue evidence="3">Blood</tissue>
    </source>
</reference>
<dbReference type="EMBL" id="WNYA01000003">
    <property type="protein sequence ID" value="KAG8580115.1"/>
    <property type="molecule type" value="Genomic_DNA"/>
</dbReference>
<dbReference type="InterPro" id="IPR029071">
    <property type="entry name" value="Ubiquitin-like_domsf"/>
</dbReference>
<dbReference type="Gene3D" id="3.30.420.210">
    <property type="entry name" value="SEP domain"/>
    <property type="match status" value="1"/>
</dbReference>
<dbReference type="GO" id="GO:0043161">
    <property type="term" value="P:proteasome-mediated ubiquitin-dependent protein catabolic process"/>
    <property type="evidence" value="ECO:0007669"/>
    <property type="project" value="TreeGrafter"/>
</dbReference>
<organism evidence="3 4">
    <name type="scientific">Engystomops pustulosus</name>
    <name type="common">Tungara frog</name>
    <name type="synonym">Physalaemus pustulosus</name>
    <dbReference type="NCBI Taxonomy" id="76066"/>
    <lineage>
        <taxon>Eukaryota</taxon>
        <taxon>Metazoa</taxon>
        <taxon>Chordata</taxon>
        <taxon>Craniata</taxon>
        <taxon>Vertebrata</taxon>
        <taxon>Euteleostomi</taxon>
        <taxon>Amphibia</taxon>
        <taxon>Batrachia</taxon>
        <taxon>Anura</taxon>
        <taxon>Neobatrachia</taxon>
        <taxon>Hyloidea</taxon>
        <taxon>Leptodactylidae</taxon>
        <taxon>Leiuperinae</taxon>
        <taxon>Engystomops</taxon>
    </lineage>
</organism>
<feature type="domain" description="UBX" evidence="1">
    <location>
        <begin position="114"/>
        <end position="191"/>
    </location>
</feature>
<dbReference type="Gene3D" id="3.10.20.90">
    <property type="entry name" value="Phosphatidylinositol 3-kinase Catalytic Subunit, Chain A, domain 1"/>
    <property type="match status" value="1"/>
</dbReference>
<dbReference type="PANTHER" id="PTHR23333:SF16">
    <property type="entry name" value="UBX DOMAIN-CONTAINING PROTEIN 2A"/>
    <property type="match status" value="1"/>
</dbReference>
<feature type="domain" description="SEP" evidence="2">
    <location>
        <begin position="53"/>
        <end position="119"/>
    </location>
</feature>
<evidence type="ECO:0000313" key="4">
    <source>
        <dbReference type="Proteomes" id="UP000824782"/>
    </source>
</evidence>
<dbReference type="GO" id="GO:0031468">
    <property type="term" value="P:nuclear membrane reassembly"/>
    <property type="evidence" value="ECO:0007669"/>
    <property type="project" value="TreeGrafter"/>
</dbReference>
<gene>
    <name evidence="3" type="ORF">GDO81_007146</name>
</gene>
<evidence type="ECO:0000259" key="2">
    <source>
        <dbReference type="PROSITE" id="PS51399"/>
    </source>
</evidence>
<protein>
    <recommendedName>
        <fullName evidence="5">UBX domain protein 2A</fullName>
    </recommendedName>
</protein>
<dbReference type="SUPFAM" id="SSF102848">
    <property type="entry name" value="NSFL1 (p97 ATPase) cofactor p47, SEP domain"/>
    <property type="match status" value="1"/>
</dbReference>
<dbReference type="Pfam" id="PF08059">
    <property type="entry name" value="SEP"/>
    <property type="match status" value="1"/>
</dbReference>
<sequence>MREADKTDAMKPQDRVLRMGRSSSERRRCDSFVNSLFEEAEDAGVLNASPEDEAEVVIKMWKNGFTINDGQLRDYTDSANRQFMDSMRKGATPKVITKATDGDEESLPTVQLNPQEPLTKVKIWLHDGKRIVQEFNTTHRISDVRSFVEGVPCKAEKMPFILATSFPLRDLLDEAVTLQDAGLQNAVLVQRLQKISQPFRDT</sequence>
<dbReference type="GO" id="GO:0043130">
    <property type="term" value="F:ubiquitin binding"/>
    <property type="evidence" value="ECO:0007669"/>
    <property type="project" value="TreeGrafter"/>
</dbReference>
<dbReference type="SUPFAM" id="SSF54236">
    <property type="entry name" value="Ubiquitin-like"/>
    <property type="match status" value="1"/>
</dbReference>
<dbReference type="Pfam" id="PF00789">
    <property type="entry name" value="UBX"/>
    <property type="match status" value="1"/>
</dbReference>
<dbReference type="SMART" id="SM00553">
    <property type="entry name" value="SEP"/>
    <property type="match status" value="1"/>
</dbReference>
<dbReference type="PANTHER" id="PTHR23333">
    <property type="entry name" value="UBX DOMAIN CONTAINING PROTEIN"/>
    <property type="match status" value="1"/>
</dbReference>
<dbReference type="PROSITE" id="PS50033">
    <property type="entry name" value="UBX"/>
    <property type="match status" value="1"/>
</dbReference>
<name>A0AAV7C545_ENGPU</name>
<dbReference type="AlphaFoldDB" id="A0AAV7C545"/>
<dbReference type="GO" id="GO:0005829">
    <property type="term" value="C:cytosol"/>
    <property type="evidence" value="ECO:0007669"/>
    <property type="project" value="TreeGrafter"/>
</dbReference>
<dbReference type="PROSITE" id="PS51399">
    <property type="entry name" value="SEP"/>
    <property type="match status" value="1"/>
</dbReference>
<dbReference type="SMART" id="SM00166">
    <property type="entry name" value="UBX"/>
    <property type="match status" value="1"/>
</dbReference>
<keyword evidence="4" id="KW-1185">Reference proteome</keyword>
<evidence type="ECO:0000313" key="3">
    <source>
        <dbReference type="EMBL" id="KAG8580115.1"/>
    </source>
</evidence>
<dbReference type="GO" id="GO:0000045">
    <property type="term" value="P:autophagosome assembly"/>
    <property type="evidence" value="ECO:0007669"/>
    <property type="project" value="TreeGrafter"/>
</dbReference>
<evidence type="ECO:0008006" key="5">
    <source>
        <dbReference type="Google" id="ProtNLM"/>
    </source>
</evidence>
<dbReference type="GO" id="GO:0007030">
    <property type="term" value="P:Golgi organization"/>
    <property type="evidence" value="ECO:0007669"/>
    <property type="project" value="TreeGrafter"/>
</dbReference>
<dbReference type="InterPro" id="IPR012989">
    <property type="entry name" value="SEP_domain"/>
</dbReference>
<dbReference type="GO" id="GO:0005634">
    <property type="term" value="C:nucleus"/>
    <property type="evidence" value="ECO:0007669"/>
    <property type="project" value="TreeGrafter"/>
</dbReference>
<proteinExistence type="predicted"/>